<dbReference type="GO" id="GO:0004657">
    <property type="term" value="F:proline dehydrogenase activity"/>
    <property type="evidence" value="ECO:0007669"/>
    <property type="project" value="InterPro"/>
</dbReference>
<evidence type="ECO:0000313" key="4">
    <source>
        <dbReference type="Proteomes" id="UP000186026"/>
    </source>
</evidence>
<name>A0A1N7L999_9BACT</name>
<dbReference type="STRING" id="529505.SAMN05421761_103144"/>
<dbReference type="PANTHER" id="PTHR13914:SF0">
    <property type="entry name" value="PROLINE DEHYDROGENASE 1, MITOCHONDRIAL"/>
    <property type="match status" value="1"/>
</dbReference>
<evidence type="ECO:0000256" key="1">
    <source>
        <dbReference type="ARBA" id="ARBA00023002"/>
    </source>
</evidence>
<dbReference type="Gene3D" id="3.20.20.220">
    <property type="match status" value="1"/>
</dbReference>
<dbReference type="InterPro" id="IPR015659">
    <property type="entry name" value="Proline_oxidase"/>
</dbReference>
<evidence type="ECO:0000259" key="2">
    <source>
        <dbReference type="Pfam" id="PF01619"/>
    </source>
</evidence>
<organism evidence="3 4">
    <name type="scientific">Belliella pelovolcani</name>
    <dbReference type="NCBI Taxonomy" id="529505"/>
    <lineage>
        <taxon>Bacteria</taxon>
        <taxon>Pseudomonadati</taxon>
        <taxon>Bacteroidota</taxon>
        <taxon>Cytophagia</taxon>
        <taxon>Cytophagales</taxon>
        <taxon>Cyclobacteriaceae</taxon>
        <taxon>Belliella</taxon>
    </lineage>
</organism>
<accession>A0A1N7L999</accession>
<evidence type="ECO:0000313" key="3">
    <source>
        <dbReference type="EMBL" id="SIS70414.1"/>
    </source>
</evidence>
<dbReference type="InterPro" id="IPR002872">
    <property type="entry name" value="Proline_DH_dom"/>
</dbReference>
<dbReference type="Pfam" id="PF01619">
    <property type="entry name" value="Pro_dh"/>
    <property type="match status" value="1"/>
</dbReference>
<dbReference type="Proteomes" id="UP000186026">
    <property type="component" value="Unassembled WGS sequence"/>
</dbReference>
<keyword evidence="4" id="KW-1185">Reference proteome</keyword>
<sequence length="408" mass="46444">MIHKVYLQLELQNMPTKTKISLENLEVAFASKSDADLRKMYLIFATMNSNTAVKMGIKMANLAFKIKFPIKGLMKSTMFGHFCGGESIEDSQQTVDELAAFNIKTILDYSVEGEGNEDSYEATYKEILRTIERSAGDDNIPFAVFKVTGLGDYKIMIKVQEGKMLNNAERASFDKLKARVDGLCQAAAEANTRILIDAEESWFQDVIDQMVYEAMEKYNQKDCIVYNTYQMYRHDMLQRLKDANEVAESKGYKLGAKLVRGAYMEKERERAKVKGYRSPIQPDKASSDRDYDAALAFCIENFGQISLVSGSHNERSNIYLTELIEEKQINPKDENVYFAQLYGMSDNISYNLANAGFNVVKYVPYGPVEKVMPYLGRRAEENTSVAGQSSREFDLIKKEIARRRNLNK</sequence>
<gene>
    <name evidence="3" type="ORF">SAMN05421761_103144</name>
</gene>
<dbReference type="GO" id="GO:0071949">
    <property type="term" value="F:FAD binding"/>
    <property type="evidence" value="ECO:0007669"/>
    <property type="project" value="TreeGrafter"/>
</dbReference>
<feature type="domain" description="Proline dehydrogenase" evidence="2">
    <location>
        <begin position="92"/>
        <end position="390"/>
    </location>
</feature>
<dbReference type="SUPFAM" id="SSF51730">
    <property type="entry name" value="FAD-linked oxidoreductase"/>
    <property type="match status" value="1"/>
</dbReference>
<proteinExistence type="predicted"/>
<keyword evidence="1" id="KW-0560">Oxidoreductase</keyword>
<dbReference type="AlphaFoldDB" id="A0A1N7L999"/>
<dbReference type="GO" id="GO:0010133">
    <property type="term" value="P:L-proline catabolic process to L-glutamate"/>
    <property type="evidence" value="ECO:0007669"/>
    <property type="project" value="TreeGrafter"/>
</dbReference>
<protein>
    <submittedName>
        <fullName evidence="3">L-proline dehydrogenase</fullName>
    </submittedName>
</protein>
<dbReference type="InterPro" id="IPR029041">
    <property type="entry name" value="FAD-linked_oxidoreductase-like"/>
</dbReference>
<dbReference type="PANTHER" id="PTHR13914">
    <property type="entry name" value="PROLINE OXIDASE"/>
    <property type="match status" value="1"/>
</dbReference>
<reference evidence="4" key="1">
    <citation type="submission" date="2017-01" db="EMBL/GenBank/DDBJ databases">
        <authorList>
            <person name="Varghese N."/>
            <person name="Submissions S."/>
        </authorList>
    </citation>
    <scope>NUCLEOTIDE SEQUENCE [LARGE SCALE GENOMIC DNA]</scope>
    <source>
        <strain evidence="4">DSM 46698</strain>
    </source>
</reference>
<dbReference type="EMBL" id="FTOP01000003">
    <property type="protein sequence ID" value="SIS70414.1"/>
    <property type="molecule type" value="Genomic_DNA"/>
</dbReference>